<dbReference type="InterPro" id="IPR051449">
    <property type="entry name" value="ABC-2_transporter_component"/>
</dbReference>
<keyword evidence="5 6" id="KW-0472">Membrane</keyword>
<name>A0A7W9NHB6_9PSEU</name>
<evidence type="ECO:0000259" key="7">
    <source>
        <dbReference type="Pfam" id="PF12698"/>
    </source>
</evidence>
<comment type="subcellular location">
    <subcellularLocation>
        <location evidence="1">Cell membrane</location>
        <topology evidence="1">Multi-pass membrane protein</topology>
    </subcellularLocation>
</comment>
<comment type="caution">
    <text evidence="8">The sequence shown here is derived from an EMBL/GenBank/DDBJ whole genome shotgun (WGS) entry which is preliminary data.</text>
</comment>
<feature type="domain" description="ABC-2 type transporter transmembrane" evidence="7">
    <location>
        <begin position="23"/>
        <end position="368"/>
    </location>
</feature>
<keyword evidence="3 6" id="KW-0812">Transmembrane</keyword>
<feature type="transmembrane region" description="Helical" evidence="6">
    <location>
        <begin position="294"/>
        <end position="314"/>
    </location>
</feature>
<proteinExistence type="predicted"/>
<dbReference type="Proteomes" id="UP000585638">
    <property type="component" value="Unassembled WGS sequence"/>
</dbReference>
<dbReference type="RefSeq" id="WP_184862551.1">
    <property type="nucleotide sequence ID" value="NZ_BAAAWY010000007.1"/>
</dbReference>
<evidence type="ECO:0000256" key="2">
    <source>
        <dbReference type="ARBA" id="ARBA00022475"/>
    </source>
</evidence>
<evidence type="ECO:0000313" key="8">
    <source>
        <dbReference type="EMBL" id="MBB5892056.1"/>
    </source>
</evidence>
<evidence type="ECO:0000256" key="5">
    <source>
        <dbReference type="ARBA" id="ARBA00023136"/>
    </source>
</evidence>
<reference evidence="8 9" key="1">
    <citation type="submission" date="2020-08" db="EMBL/GenBank/DDBJ databases">
        <title>Sequencing the genomes of 1000 actinobacteria strains.</title>
        <authorList>
            <person name="Klenk H.-P."/>
        </authorList>
    </citation>
    <scope>NUCLEOTIDE SEQUENCE [LARGE SCALE GENOMIC DNA]</scope>
    <source>
        <strain evidence="8 9">DSM 43851</strain>
    </source>
</reference>
<feature type="transmembrane region" description="Helical" evidence="6">
    <location>
        <begin position="171"/>
        <end position="197"/>
    </location>
</feature>
<accession>A0A7W9NHB6</accession>
<feature type="transmembrane region" description="Helical" evidence="6">
    <location>
        <begin position="347"/>
        <end position="368"/>
    </location>
</feature>
<dbReference type="Pfam" id="PF12698">
    <property type="entry name" value="ABC2_membrane_3"/>
    <property type="match status" value="1"/>
</dbReference>
<dbReference type="GO" id="GO:0140359">
    <property type="term" value="F:ABC-type transporter activity"/>
    <property type="evidence" value="ECO:0007669"/>
    <property type="project" value="InterPro"/>
</dbReference>
<dbReference type="EMBL" id="JACHIR010000001">
    <property type="protein sequence ID" value="MBB5892056.1"/>
    <property type="molecule type" value="Genomic_DNA"/>
</dbReference>
<evidence type="ECO:0000256" key="6">
    <source>
        <dbReference type="SAM" id="Phobius"/>
    </source>
</evidence>
<feature type="transmembrane region" description="Helical" evidence="6">
    <location>
        <begin position="23"/>
        <end position="45"/>
    </location>
</feature>
<gene>
    <name evidence="8" type="ORF">BJ998_003252</name>
</gene>
<keyword evidence="2" id="KW-1003">Cell membrane</keyword>
<dbReference type="PANTHER" id="PTHR30294">
    <property type="entry name" value="MEMBRANE COMPONENT OF ABC TRANSPORTER YHHJ-RELATED"/>
    <property type="match status" value="1"/>
</dbReference>
<dbReference type="AlphaFoldDB" id="A0A7W9NHB6"/>
<evidence type="ECO:0000256" key="4">
    <source>
        <dbReference type="ARBA" id="ARBA00022989"/>
    </source>
</evidence>
<evidence type="ECO:0000256" key="1">
    <source>
        <dbReference type="ARBA" id="ARBA00004651"/>
    </source>
</evidence>
<feature type="transmembrane region" description="Helical" evidence="6">
    <location>
        <begin position="218"/>
        <end position="244"/>
    </location>
</feature>
<dbReference type="GO" id="GO:0005886">
    <property type="term" value="C:plasma membrane"/>
    <property type="evidence" value="ECO:0007669"/>
    <property type="project" value="UniProtKB-SubCell"/>
</dbReference>
<dbReference type="InterPro" id="IPR013525">
    <property type="entry name" value="ABC2_TM"/>
</dbReference>
<dbReference type="PANTHER" id="PTHR30294:SF29">
    <property type="entry name" value="MULTIDRUG ABC TRANSPORTER PERMEASE YBHS-RELATED"/>
    <property type="match status" value="1"/>
</dbReference>
<protein>
    <submittedName>
        <fullName evidence="8">ABC-2 type transport system permease protein</fullName>
    </submittedName>
</protein>
<keyword evidence="9" id="KW-1185">Reference proteome</keyword>
<organism evidence="8 9">
    <name type="scientific">Kutzneria kofuensis</name>
    <dbReference type="NCBI Taxonomy" id="103725"/>
    <lineage>
        <taxon>Bacteria</taxon>
        <taxon>Bacillati</taxon>
        <taxon>Actinomycetota</taxon>
        <taxon>Actinomycetes</taxon>
        <taxon>Pseudonocardiales</taxon>
        <taxon>Pseudonocardiaceae</taxon>
        <taxon>Kutzneria</taxon>
    </lineage>
</organism>
<evidence type="ECO:0000256" key="3">
    <source>
        <dbReference type="ARBA" id="ARBA00022692"/>
    </source>
</evidence>
<feature type="transmembrane region" description="Helical" evidence="6">
    <location>
        <begin position="250"/>
        <end position="282"/>
    </location>
</feature>
<sequence>MTTSRVIGLVAGREFTTRVRSKSFVVSTLVILAVMGMYVVLFTVIGKESTAKIGLTGQATAMSAPLSAAANHLGKQVQISTVDDKATGLQQVRDGKLDVLVEGPLGAPTVDVKSTLDPVLQNVLEQLVRAQAIQAVLAQAQLPPTALNAAQNAKVTVNALEPPDPEQAQRIALSLITGIVLVFSIMAFGTAVAQGVVEEKSSRVVEILLATIRPWQLLVGKVLGIGVVGLMQVVIIAAVGLTLVNTSGVFAVPAVAFGTVLGALVWYVLGFFLYAALLAAAGSLVSRQEELQSAITPVSLLPTIAFVVGVNLLIPNPTNTVSTVLSLIPLFTPTLMPSRIALGVAPAWQVALAVVLMIAAIALVTWLAGRIYRNAVLQTGGRVRLLDALRSS</sequence>
<keyword evidence="4 6" id="KW-1133">Transmembrane helix</keyword>
<evidence type="ECO:0000313" key="9">
    <source>
        <dbReference type="Proteomes" id="UP000585638"/>
    </source>
</evidence>